<dbReference type="InterPro" id="IPR022172">
    <property type="entry name" value="DUF3703"/>
</dbReference>
<evidence type="ECO:0000313" key="1">
    <source>
        <dbReference type="EMBL" id="TXK36942.1"/>
    </source>
</evidence>
<accession>A0A5C8JHS4</accession>
<proteinExistence type="predicted"/>
<dbReference type="Proteomes" id="UP000321926">
    <property type="component" value="Unassembled WGS sequence"/>
</dbReference>
<sequence length="124" mass="13994">MKFNRNMPKTLRPFFRQELGSYREFLLKGDILEAWTHLERAHILGQPYPLEHTAVHFKMLLLGIQTRNAREIMGQIPRLLAGGLKSWAGAIPLGNTGGANVSAWRPMPIPNDLQAIIRQANANL</sequence>
<protein>
    <submittedName>
        <fullName evidence="1">DUF3703 domain-containing protein</fullName>
    </submittedName>
</protein>
<keyword evidence="2" id="KW-1185">Reference proteome</keyword>
<reference evidence="1 2" key="1">
    <citation type="submission" date="2019-08" db="EMBL/GenBank/DDBJ databases">
        <authorList>
            <person name="Shi S."/>
        </authorList>
    </citation>
    <scope>NUCLEOTIDE SEQUENCE [LARGE SCALE GENOMIC DNA]</scope>
    <source>
        <strain evidence="1 2">GY10130</strain>
    </source>
</reference>
<evidence type="ECO:0000313" key="2">
    <source>
        <dbReference type="Proteomes" id="UP000321926"/>
    </source>
</evidence>
<organism evidence="1 2">
    <name type="scientific">Pontibacter qinzhouensis</name>
    <dbReference type="NCBI Taxonomy" id="2603253"/>
    <lineage>
        <taxon>Bacteria</taxon>
        <taxon>Pseudomonadati</taxon>
        <taxon>Bacteroidota</taxon>
        <taxon>Cytophagia</taxon>
        <taxon>Cytophagales</taxon>
        <taxon>Hymenobacteraceae</taxon>
        <taxon>Pontibacter</taxon>
    </lineage>
</organism>
<dbReference type="EMBL" id="VRTY01000067">
    <property type="protein sequence ID" value="TXK36942.1"/>
    <property type="molecule type" value="Genomic_DNA"/>
</dbReference>
<name>A0A5C8JHS4_9BACT</name>
<comment type="caution">
    <text evidence="1">The sequence shown here is derived from an EMBL/GenBank/DDBJ whole genome shotgun (WGS) entry which is preliminary data.</text>
</comment>
<dbReference type="OrthoDB" id="9799416at2"/>
<dbReference type="AlphaFoldDB" id="A0A5C8JHS4"/>
<gene>
    <name evidence="1" type="ORF">FVR03_16295</name>
</gene>
<dbReference type="Pfam" id="PF12487">
    <property type="entry name" value="DUF3703"/>
    <property type="match status" value="1"/>
</dbReference>